<protein>
    <submittedName>
        <fullName evidence="1">Uncharacterized protein</fullName>
    </submittedName>
</protein>
<comment type="caution">
    <text evidence="1">The sequence shown here is derived from an EMBL/GenBank/DDBJ whole genome shotgun (WGS) entry which is preliminary data.</text>
</comment>
<accession>A0A1C7NLE8</accession>
<evidence type="ECO:0000313" key="1">
    <source>
        <dbReference type="EMBL" id="OBZ89818.1"/>
    </source>
</evidence>
<dbReference type="Proteomes" id="UP000093000">
    <property type="component" value="Unassembled WGS sequence"/>
</dbReference>
<organism evidence="1 2">
    <name type="scientific">Choanephora cucurbitarum</name>
    <dbReference type="NCBI Taxonomy" id="101091"/>
    <lineage>
        <taxon>Eukaryota</taxon>
        <taxon>Fungi</taxon>
        <taxon>Fungi incertae sedis</taxon>
        <taxon>Mucoromycota</taxon>
        <taxon>Mucoromycotina</taxon>
        <taxon>Mucoromycetes</taxon>
        <taxon>Mucorales</taxon>
        <taxon>Mucorineae</taxon>
        <taxon>Choanephoraceae</taxon>
        <taxon>Choanephoroideae</taxon>
        <taxon>Choanephora</taxon>
    </lineage>
</organism>
<dbReference type="EMBL" id="LUGH01000076">
    <property type="protein sequence ID" value="OBZ89818.1"/>
    <property type="molecule type" value="Genomic_DNA"/>
</dbReference>
<proteinExistence type="predicted"/>
<sequence length="60" mass="7141">MQKYRYVHIAICATELPILIYVEELDKFEDTKQLAIYQEQLSKPLVDVAEDLFLESIFLY</sequence>
<evidence type="ECO:0000313" key="2">
    <source>
        <dbReference type="Proteomes" id="UP000093000"/>
    </source>
</evidence>
<gene>
    <name evidence="1" type="ORF">A0J61_02131</name>
</gene>
<dbReference type="AlphaFoldDB" id="A0A1C7NLE8"/>
<name>A0A1C7NLE8_9FUNG</name>
<reference evidence="1 2" key="1">
    <citation type="submission" date="2016-03" db="EMBL/GenBank/DDBJ databases">
        <title>Choanephora cucurbitarum.</title>
        <authorList>
            <person name="Min B."/>
            <person name="Park H."/>
            <person name="Park J.-H."/>
            <person name="Shin H.-D."/>
            <person name="Choi I.-G."/>
        </authorList>
    </citation>
    <scope>NUCLEOTIDE SEQUENCE [LARGE SCALE GENOMIC DNA]</scope>
    <source>
        <strain evidence="1 2">KUS-F28377</strain>
    </source>
</reference>
<keyword evidence="2" id="KW-1185">Reference proteome</keyword>
<dbReference type="InParanoid" id="A0A1C7NLE8"/>